<gene>
    <name evidence="1" type="ORF">N7505_009750</name>
</gene>
<keyword evidence="2" id="KW-1185">Reference proteome</keyword>
<dbReference type="Proteomes" id="UP001220256">
    <property type="component" value="Unassembled WGS sequence"/>
</dbReference>
<name>A0ABQ8W8V2_PENCH</name>
<dbReference type="EMBL" id="JAPVEB010000008">
    <property type="protein sequence ID" value="KAJ5260369.1"/>
    <property type="molecule type" value="Genomic_DNA"/>
</dbReference>
<feature type="non-terminal residue" evidence="1">
    <location>
        <position position="1"/>
    </location>
</feature>
<comment type="caution">
    <text evidence="1">The sequence shown here is derived from an EMBL/GenBank/DDBJ whole genome shotgun (WGS) entry which is preliminary data.</text>
</comment>
<evidence type="ECO:0000313" key="1">
    <source>
        <dbReference type="EMBL" id="KAJ5260369.1"/>
    </source>
</evidence>
<sequence length="92" mass="10456">VAYSSDSSLKVIYKYYSTILKYPYIAKKDTNGKDTRYRKYHPRAILRGSLGGQSITVYHDQSTSLSPYRISNVSTDNIISTLGPKPPIYPLY</sequence>
<protein>
    <submittedName>
        <fullName evidence="1">Uncharacterized protein</fullName>
    </submittedName>
</protein>
<reference evidence="1 2" key="1">
    <citation type="journal article" date="2023" name="IMA Fungus">
        <title>Comparative genomic study of the Penicillium genus elucidates a diverse pangenome and 15 lateral gene transfer events.</title>
        <authorList>
            <person name="Petersen C."/>
            <person name="Sorensen T."/>
            <person name="Nielsen M.R."/>
            <person name="Sondergaard T.E."/>
            <person name="Sorensen J.L."/>
            <person name="Fitzpatrick D.A."/>
            <person name="Frisvad J.C."/>
            <person name="Nielsen K.L."/>
        </authorList>
    </citation>
    <scope>NUCLEOTIDE SEQUENCE [LARGE SCALE GENOMIC DNA]</scope>
    <source>
        <strain evidence="1 2">IBT 3361</strain>
    </source>
</reference>
<accession>A0ABQ8W8V2</accession>
<evidence type="ECO:0000313" key="2">
    <source>
        <dbReference type="Proteomes" id="UP001220256"/>
    </source>
</evidence>
<proteinExistence type="predicted"/>
<organism evidence="1 2">
    <name type="scientific">Penicillium chrysogenum</name>
    <name type="common">Penicillium notatum</name>
    <dbReference type="NCBI Taxonomy" id="5076"/>
    <lineage>
        <taxon>Eukaryota</taxon>
        <taxon>Fungi</taxon>
        <taxon>Dikarya</taxon>
        <taxon>Ascomycota</taxon>
        <taxon>Pezizomycotina</taxon>
        <taxon>Eurotiomycetes</taxon>
        <taxon>Eurotiomycetidae</taxon>
        <taxon>Eurotiales</taxon>
        <taxon>Aspergillaceae</taxon>
        <taxon>Penicillium</taxon>
        <taxon>Penicillium chrysogenum species complex</taxon>
    </lineage>
</organism>